<dbReference type="EMBL" id="JAFLNL010000023">
    <property type="protein sequence ID" value="MBO0356290.1"/>
    <property type="molecule type" value="Genomic_DNA"/>
</dbReference>
<dbReference type="Proteomes" id="UP000664044">
    <property type="component" value="Unassembled WGS sequence"/>
</dbReference>
<evidence type="ECO:0000313" key="2">
    <source>
        <dbReference type="Proteomes" id="UP000664044"/>
    </source>
</evidence>
<feature type="non-terminal residue" evidence="1">
    <location>
        <position position="1"/>
    </location>
</feature>
<accession>A0ABS3GA67</accession>
<dbReference type="RefSeq" id="WP_207037067.1">
    <property type="nucleotide sequence ID" value="NZ_JAFLNL010000023.1"/>
</dbReference>
<protein>
    <submittedName>
        <fullName evidence="1">Uncharacterized protein</fullName>
    </submittedName>
</protein>
<reference evidence="1 2" key="1">
    <citation type="submission" date="2021-03" db="EMBL/GenBank/DDBJ databases">
        <title>Muricauda lutimaris sp. nov. and Muricauda ruestringensis sp. nov, two marine members of the Flavobacteriaceae isolated from deep sea sediments of Western Pacific.</title>
        <authorList>
            <person name="Zhao S."/>
            <person name="Liu R."/>
        </authorList>
    </citation>
    <scope>NUCLEOTIDE SEQUENCE [LARGE SCALE GENOMIC DNA]</scope>
    <source>
        <strain evidence="1 2">BC31-1-A7</strain>
    </source>
</reference>
<organism evidence="1 2">
    <name type="scientific">Flagellimonas aurea</name>
    <dbReference type="NCBI Taxonomy" id="2915619"/>
    <lineage>
        <taxon>Bacteria</taxon>
        <taxon>Pseudomonadati</taxon>
        <taxon>Bacteroidota</taxon>
        <taxon>Flavobacteriia</taxon>
        <taxon>Flavobacteriales</taxon>
        <taxon>Flavobacteriaceae</taxon>
        <taxon>Flagellimonas</taxon>
    </lineage>
</organism>
<keyword evidence="2" id="KW-1185">Reference proteome</keyword>
<proteinExistence type="predicted"/>
<sequence length="146" mass="17362">SSAFNLNFIVMCDQFTTIGVKRQRRLKKIVKKHERKELLTFKTAYQMRDTSLDLNTFQRNARRYYATQLLGTRLVLSHPFTDVHGRYLKSVVLDFSFYEKDNYIHVQPFVPSKEANYGTTTVNYSIWLHAKSHRDLYLKLLKHDIL</sequence>
<name>A0ABS3GA67_9FLAO</name>
<gene>
    <name evidence="1" type="ORF">J0656_19890</name>
</gene>
<evidence type="ECO:0000313" key="1">
    <source>
        <dbReference type="EMBL" id="MBO0356290.1"/>
    </source>
</evidence>
<comment type="caution">
    <text evidence="1">The sequence shown here is derived from an EMBL/GenBank/DDBJ whole genome shotgun (WGS) entry which is preliminary data.</text>
</comment>